<dbReference type="InterPro" id="IPR000742">
    <property type="entry name" value="EGF"/>
</dbReference>
<comment type="caution">
    <text evidence="9">The sequence shown here is derived from an EMBL/GenBank/DDBJ whole genome shotgun (WGS) entry which is preliminary data.</text>
</comment>
<evidence type="ECO:0000256" key="6">
    <source>
        <dbReference type="SAM" id="MobiDB-lite"/>
    </source>
</evidence>
<feature type="region of interest" description="Disordered" evidence="6">
    <location>
        <begin position="62"/>
        <end position="81"/>
    </location>
</feature>
<dbReference type="EMBL" id="UYJE01008682">
    <property type="protein sequence ID" value="VDI66165.1"/>
    <property type="molecule type" value="Genomic_DNA"/>
</dbReference>
<keyword evidence="1 5" id="KW-0245">EGF-like domain</keyword>
<reference evidence="9" key="1">
    <citation type="submission" date="2018-11" db="EMBL/GenBank/DDBJ databases">
        <authorList>
            <person name="Alioto T."/>
            <person name="Alioto T."/>
        </authorList>
    </citation>
    <scope>NUCLEOTIDE SEQUENCE</scope>
</reference>
<accession>A0A8B6GML4</accession>
<evidence type="ECO:0000256" key="2">
    <source>
        <dbReference type="ARBA" id="ARBA00022729"/>
    </source>
</evidence>
<dbReference type="CDD" id="cd00053">
    <property type="entry name" value="EGF"/>
    <property type="match status" value="1"/>
</dbReference>
<keyword evidence="3" id="KW-0677">Repeat</keyword>
<evidence type="ECO:0000256" key="5">
    <source>
        <dbReference type="PROSITE-ProRule" id="PRU00076"/>
    </source>
</evidence>
<gene>
    <name evidence="9" type="ORF">MGAL_10B000223</name>
</gene>
<evidence type="ECO:0000256" key="3">
    <source>
        <dbReference type="ARBA" id="ARBA00022737"/>
    </source>
</evidence>
<feature type="compositionally biased region" description="Polar residues" evidence="6">
    <location>
        <begin position="157"/>
        <end position="196"/>
    </location>
</feature>
<evidence type="ECO:0000256" key="4">
    <source>
        <dbReference type="ARBA" id="ARBA00023157"/>
    </source>
</evidence>
<name>A0A8B6GML4_MYTGA</name>
<protein>
    <recommendedName>
        <fullName evidence="8">EGF-like domain-containing protein</fullName>
    </recommendedName>
</protein>
<feature type="compositionally biased region" description="Basic and acidic residues" evidence="6">
    <location>
        <begin position="197"/>
        <end position="224"/>
    </location>
</feature>
<dbReference type="SMART" id="SM00179">
    <property type="entry name" value="EGF_CA"/>
    <property type="match status" value="2"/>
</dbReference>
<feature type="domain" description="EGF-like" evidence="8">
    <location>
        <begin position="229"/>
        <end position="268"/>
    </location>
</feature>
<feature type="chain" id="PRO_5032448688" description="EGF-like domain-containing protein" evidence="7">
    <location>
        <begin position="23"/>
        <end position="337"/>
    </location>
</feature>
<keyword evidence="4 5" id="KW-1015">Disulfide bond</keyword>
<evidence type="ECO:0000313" key="9">
    <source>
        <dbReference type="EMBL" id="VDI66165.1"/>
    </source>
</evidence>
<dbReference type="PROSITE" id="PS01186">
    <property type="entry name" value="EGF_2"/>
    <property type="match status" value="1"/>
</dbReference>
<organism evidence="9 10">
    <name type="scientific">Mytilus galloprovincialis</name>
    <name type="common">Mediterranean mussel</name>
    <dbReference type="NCBI Taxonomy" id="29158"/>
    <lineage>
        <taxon>Eukaryota</taxon>
        <taxon>Metazoa</taxon>
        <taxon>Spiralia</taxon>
        <taxon>Lophotrochozoa</taxon>
        <taxon>Mollusca</taxon>
        <taxon>Bivalvia</taxon>
        <taxon>Autobranchia</taxon>
        <taxon>Pteriomorphia</taxon>
        <taxon>Mytilida</taxon>
        <taxon>Mytiloidea</taxon>
        <taxon>Mytilidae</taxon>
        <taxon>Mytilinae</taxon>
        <taxon>Mytilus</taxon>
    </lineage>
</organism>
<evidence type="ECO:0000256" key="1">
    <source>
        <dbReference type="ARBA" id="ARBA00022536"/>
    </source>
</evidence>
<dbReference type="GO" id="GO:0005886">
    <property type="term" value="C:plasma membrane"/>
    <property type="evidence" value="ECO:0007669"/>
    <property type="project" value="TreeGrafter"/>
</dbReference>
<dbReference type="PROSITE" id="PS00022">
    <property type="entry name" value="EGF_1"/>
    <property type="match status" value="2"/>
</dbReference>
<dbReference type="Pfam" id="PF00008">
    <property type="entry name" value="EGF"/>
    <property type="match status" value="1"/>
</dbReference>
<dbReference type="Proteomes" id="UP000596742">
    <property type="component" value="Unassembled WGS sequence"/>
</dbReference>
<dbReference type="GO" id="GO:0007157">
    <property type="term" value="P:heterophilic cell-cell adhesion via plasma membrane cell adhesion molecules"/>
    <property type="evidence" value="ECO:0007669"/>
    <property type="project" value="TreeGrafter"/>
</dbReference>
<feature type="region of interest" description="Disordered" evidence="6">
    <location>
        <begin position="110"/>
        <end position="231"/>
    </location>
</feature>
<dbReference type="GO" id="GO:0045197">
    <property type="term" value="P:establishment or maintenance of epithelial cell apical/basal polarity"/>
    <property type="evidence" value="ECO:0007669"/>
    <property type="project" value="TreeGrafter"/>
</dbReference>
<dbReference type="SMART" id="SM00181">
    <property type="entry name" value="EGF"/>
    <property type="match status" value="2"/>
</dbReference>
<dbReference type="PROSITE" id="PS50026">
    <property type="entry name" value="EGF_3"/>
    <property type="match status" value="2"/>
</dbReference>
<evidence type="ECO:0000313" key="10">
    <source>
        <dbReference type="Proteomes" id="UP000596742"/>
    </source>
</evidence>
<dbReference type="InterPro" id="IPR051022">
    <property type="entry name" value="Notch_Cell-Fate_Det"/>
</dbReference>
<dbReference type="PANTHER" id="PTHR24049">
    <property type="entry name" value="CRUMBS FAMILY MEMBER"/>
    <property type="match status" value="1"/>
</dbReference>
<feature type="disulfide bond" evidence="5">
    <location>
        <begin position="296"/>
        <end position="305"/>
    </location>
</feature>
<dbReference type="Gene3D" id="2.10.25.10">
    <property type="entry name" value="Laminin"/>
    <property type="match status" value="2"/>
</dbReference>
<comment type="caution">
    <text evidence="5">Lacks conserved residue(s) required for the propagation of feature annotation.</text>
</comment>
<evidence type="ECO:0000256" key="7">
    <source>
        <dbReference type="SAM" id="SignalP"/>
    </source>
</evidence>
<feature type="domain" description="EGF-like" evidence="8">
    <location>
        <begin position="270"/>
        <end position="306"/>
    </location>
</feature>
<feature type="disulfide bond" evidence="5">
    <location>
        <begin position="258"/>
        <end position="267"/>
    </location>
</feature>
<dbReference type="OrthoDB" id="6144928at2759"/>
<keyword evidence="2 7" id="KW-0732">Signal</keyword>
<dbReference type="FunFam" id="2.10.25.10:FF:000066">
    <property type="entry name" value="FAT atypical cadherin 4"/>
    <property type="match status" value="1"/>
</dbReference>
<dbReference type="PANTHER" id="PTHR24049:SF22">
    <property type="entry name" value="DROSOPHILA CRUMBS HOMOLOG"/>
    <property type="match status" value="1"/>
</dbReference>
<feature type="compositionally biased region" description="Basic and acidic residues" evidence="6">
    <location>
        <begin position="110"/>
        <end position="126"/>
    </location>
</feature>
<dbReference type="InterPro" id="IPR001881">
    <property type="entry name" value="EGF-like_Ca-bd_dom"/>
</dbReference>
<dbReference type="GO" id="GO:0005509">
    <property type="term" value="F:calcium ion binding"/>
    <property type="evidence" value="ECO:0007669"/>
    <property type="project" value="InterPro"/>
</dbReference>
<dbReference type="AlphaFoldDB" id="A0A8B6GML4"/>
<proteinExistence type="predicted"/>
<keyword evidence="10" id="KW-1185">Reference proteome</keyword>
<evidence type="ECO:0000259" key="8">
    <source>
        <dbReference type="PROSITE" id="PS50026"/>
    </source>
</evidence>
<dbReference type="GO" id="GO:0032991">
    <property type="term" value="C:protein-containing complex"/>
    <property type="evidence" value="ECO:0007669"/>
    <property type="project" value="TreeGrafter"/>
</dbReference>
<feature type="compositionally biased region" description="Polar residues" evidence="6">
    <location>
        <begin position="66"/>
        <end position="75"/>
    </location>
</feature>
<sequence length="337" mass="39024">MGPWVLKFMIVFSVILLQYVKTDVRSGDGGSLQGTDTIDAYSRHKRSYGRSKFRTGKKRRYMYDPSKNQQETRNPLGNRLPVEPWYYNTELSGRPLASSNQERRDINKQHYNRESELQDNSKKYSRESVPPGTRKQFPRESEPQVNRKQFSKESKLPDNNQQQYPRQSELQDNNQQQYPLQPEPQDNNQQQYPRQSEPQDDRKQHTRESEPQDNMKQHNNRESEPLGAIGDPCITKPCANRGTCKWTPGKTPDFKCKCALGYKGKVCQDSVPECESQPCNDKGSCVSTPKGFICLCTDDFHGTYCEDKTMKNKTGNSVGKHFNYTSQTYYVVLLFIK</sequence>
<dbReference type="CDD" id="cd00054">
    <property type="entry name" value="EGF_CA"/>
    <property type="match status" value="1"/>
</dbReference>
<feature type="signal peptide" evidence="7">
    <location>
        <begin position="1"/>
        <end position="22"/>
    </location>
</feature>
<dbReference type="SUPFAM" id="SSF57196">
    <property type="entry name" value="EGF/Laminin"/>
    <property type="match status" value="2"/>
</dbReference>